<name>A0A1G9E3U5_9ACTN</name>
<dbReference type="FunFam" id="2.30.170.40:FF:000001">
    <property type="entry name" value="50S ribosomal protein L28"/>
    <property type="match status" value="1"/>
</dbReference>
<reference evidence="7" key="1">
    <citation type="submission" date="2016-10" db="EMBL/GenBank/DDBJ databases">
        <authorList>
            <person name="Varghese N."/>
            <person name="Submissions S."/>
        </authorList>
    </citation>
    <scope>NUCLEOTIDE SEQUENCE [LARGE SCALE GENOMIC DNA]</scope>
    <source>
        <strain evidence="7">CGMCC 4.3147</strain>
    </source>
</reference>
<dbReference type="SUPFAM" id="SSF143800">
    <property type="entry name" value="L28p-like"/>
    <property type="match status" value="1"/>
</dbReference>
<dbReference type="PANTHER" id="PTHR13528">
    <property type="entry name" value="39S RIBOSOMAL PROTEIN L28, MITOCHONDRIAL"/>
    <property type="match status" value="1"/>
</dbReference>
<dbReference type="GO" id="GO:0005840">
    <property type="term" value="C:ribosome"/>
    <property type="evidence" value="ECO:0007669"/>
    <property type="project" value="UniProtKB-KW"/>
</dbReference>
<evidence type="ECO:0000313" key="7">
    <source>
        <dbReference type="Proteomes" id="UP000198662"/>
    </source>
</evidence>
<dbReference type="Pfam" id="PF00830">
    <property type="entry name" value="Ribosomal_L28"/>
    <property type="match status" value="1"/>
</dbReference>
<evidence type="ECO:0000313" key="6">
    <source>
        <dbReference type="EMBL" id="SDK70774.1"/>
    </source>
</evidence>
<dbReference type="AlphaFoldDB" id="A0A1G9E3U5"/>
<evidence type="ECO:0000256" key="5">
    <source>
        <dbReference type="HAMAP-Rule" id="MF_00373"/>
    </source>
</evidence>
<dbReference type="InterPro" id="IPR034704">
    <property type="entry name" value="Ribosomal_bL28/bL31-like_sf"/>
</dbReference>
<dbReference type="InterPro" id="IPR037147">
    <property type="entry name" value="Ribosomal_bL28_sf"/>
</dbReference>
<dbReference type="InterPro" id="IPR026569">
    <property type="entry name" value="Ribosomal_bL28"/>
</dbReference>
<comment type="similarity">
    <text evidence="1 5">Belongs to the bacterial ribosomal protein bL28 family.</text>
</comment>
<dbReference type="Gene3D" id="2.30.170.40">
    <property type="entry name" value="Ribosomal protein L28/L24"/>
    <property type="match status" value="1"/>
</dbReference>
<dbReference type="STRING" id="380244.SAMN05216298_1279"/>
<keyword evidence="2 5" id="KW-0689">Ribosomal protein</keyword>
<dbReference type="HAMAP" id="MF_00373">
    <property type="entry name" value="Ribosomal_bL28"/>
    <property type="match status" value="1"/>
</dbReference>
<evidence type="ECO:0000256" key="4">
    <source>
        <dbReference type="ARBA" id="ARBA00035174"/>
    </source>
</evidence>
<dbReference type="GO" id="GO:0006412">
    <property type="term" value="P:translation"/>
    <property type="evidence" value="ECO:0007669"/>
    <property type="project" value="UniProtKB-UniRule"/>
</dbReference>
<dbReference type="RefSeq" id="WP_091044539.1">
    <property type="nucleotide sequence ID" value="NZ_FNGF01000001.1"/>
</dbReference>
<dbReference type="GO" id="GO:0003735">
    <property type="term" value="F:structural constituent of ribosome"/>
    <property type="evidence" value="ECO:0007669"/>
    <property type="project" value="InterPro"/>
</dbReference>
<evidence type="ECO:0000256" key="3">
    <source>
        <dbReference type="ARBA" id="ARBA00023274"/>
    </source>
</evidence>
<dbReference type="GO" id="GO:1990904">
    <property type="term" value="C:ribonucleoprotein complex"/>
    <property type="evidence" value="ECO:0007669"/>
    <property type="project" value="UniProtKB-KW"/>
</dbReference>
<dbReference type="OrthoDB" id="9805609at2"/>
<evidence type="ECO:0000256" key="1">
    <source>
        <dbReference type="ARBA" id="ARBA00008760"/>
    </source>
</evidence>
<keyword evidence="3 5" id="KW-0687">Ribonucleoprotein</keyword>
<proteinExistence type="inferred from homology"/>
<protein>
    <recommendedName>
        <fullName evidence="4 5">Large ribosomal subunit protein bL28</fullName>
    </recommendedName>
</protein>
<evidence type="ECO:0000256" key="2">
    <source>
        <dbReference type="ARBA" id="ARBA00022980"/>
    </source>
</evidence>
<gene>
    <name evidence="5" type="primary">rpmB</name>
    <name evidence="6" type="ORF">SAMN05216298_1279</name>
</gene>
<keyword evidence="7" id="KW-1185">Reference proteome</keyword>
<dbReference type="NCBIfam" id="TIGR00009">
    <property type="entry name" value="L28"/>
    <property type="match status" value="1"/>
</dbReference>
<sequence length="78" mass="8954">MPRTCDVTGAGPGFGNNVPWSKHRTRRRWNVNLQSKRYYLASEGRYVRLRLSTKGIKIVDRDGVEAVVARVRARGRKI</sequence>
<accession>A0A1G9E3U5</accession>
<dbReference type="EMBL" id="FNGF01000001">
    <property type="protein sequence ID" value="SDK70774.1"/>
    <property type="molecule type" value="Genomic_DNA"/>
</dbReference>
<organism evidence="6 7">
    <name type="scientific">Glycomyces sambucus</name>
    <dbReference type="NCBI Taxonomy" id="380244"/>
    <lineage>
        <taxon>Bacteria</taxon>
        <taxon>Bacillati</taxon>
        <taxon>Actinomycetota</taxon>
        <taxon>Actinomycetes</taxon>
        <taxon>Glycomycetales</taxon>
        <taxon>Glycomycetaceae</taxon>
        <taxon>Glycomyces</taxon>
    </lineage>
</organism>
<dbReference type="InterPro" id="IPR001383">
    <property type="entry name" value="Ribosomal_bL28_bact-type"/>
</dbReference>
<dbReference type="Proteomes" id="UP000198662">
    <property type="component" value="Unassembled WGS sequence"/>
</dbReference>
<dbReference type="PANTHER" id="PTHR13528:SF2">
    <property type="entry name" value="LARGE RIBOSOMAL SUBUNIT PROTEIN BL28M"/>
    <property type="match status" value="1"/>
</dbReference>